<feature type="transmembrane region" description="Helical" evidence="1">
    <location>
        <begin position="218"/>
        <end position="239"/>
    </location>
</feature>
<evidence type="ECO:0000313" key="2">
    <source>
        <dbReference type="EMBL" id="THU98465.1"/>
    </source>
</evidence>
<organism evidence="2 3">
    <name type="scientific">Dendrothele bispora (strain CBS 962.96)</name>
    <dbReference type="NCBI Taxonomy" id="1314807"/>
    <lineage>
        <taxon>Eukaryota</taxon>
        <taxon>Fungi</taxon>
        <taxon>Dikarya</taxon>
        <taxon>Basidiomycota</taxon>
        <taxon>Agaricomycotina</taxon>
        <taxon>Agaricomycetes</taxon>
        <taxon>Agaricomycetidae</taxon>
        <taxon>Agaricales</taxon>
        <taxon>Agaricales incertae sedis</taxon>
        <taxon>Dendrothele</taxon>
    </lineage>
</organism>
<evidence type="ECO:0000256" key="1">
    <source>
        <dbReference type="SAM" id="Phobius"/>
    </source>
</evidence>
<dbReference type="AlphaFoldDB" id="A0A4V4HGE0"/>
<feature type="transmembrane region" description="Helical" evidence="1">
    <location>
        <begin position="259"/>
        <end position="278"/>
    </location>
</feature>
<dbReference type="EMBL" id="ML179135">
    <property type="protein sequence ID" value="THU98465.1"/>
    <property type="molecule type" value="Genomic_DNA"/>
</dbReference>
<gene>
    <name evidence="2" type="ORF">K435DRAFT_856592</name>
</gene>
<feature type="transmembrane region" description="Helical" evidence="1">
    <location>
        <begin position="109"/>
        <end position="131"/>
    </location>
</feature>
<evidence type="ECO:0000313" key="3">
    <source>
        <dbReference type="Proteomes" id="UP000297245"/>
    </source>
</evidence>
<sequence length="339" mass="37203">MSLAFPPPSSASDTAFLTQEWAIVVETNGTTIALSGILFGIQFAAYVASMHVIFRRGLKHSTARLALIFTSTTMVLSSGIVMGSIIAQSRTQVRSLTTHSTKDLSLGRLNFILVMACSGVMFLLNDILIIWRAWILVDRVPRGILGLCFAGTLASVLVFWVKAFSKGPIALPLVSLLIGVPLLVTNITATSMIGWKLWGYRKTVKAYIQSSASRNDSAVESILILLIESGFIHLLYWVFTQIAMHQSLDGSEVISHMMLFMNIFLIGLHPMLVTLFVTRQQSGLDAIHQEESMTRSLEFAPNPRDDLDSRMSEIASARLRGSVISGNRTHSTSRVSAIN</sequence>
<feature type="transmembrane region" description="Helical" evidence="1">
    <location>
        <begin position="173"/>
        <end position="198"/>
    </location>
</feature>
<feature type="transmembrane region" description="Helical" evidence="1">
    <location>
        <begin position="143"/>
        <end position="161"/>
    </location>
</feature>
<name>A0A4V4HGE0_DENBC</name>
<feature type="transmembrane region" description="Helical" evidence="1">
    <location>
        <begin position="32"/>
        <end position="54"/>
    </location>
</feature>
<proteinExistence type="predicted"/>
<keyword evidence="3" id="KW-1185">Reference proteome</keyword>
<dbReference type="Proteomes" id="UP000297245">
    <property type="component" value="Unassembled WGS sequence"/>
</dbReference>
<keyword evidence="1" id="KW-0472">Membrane</keyword>
<reference evidence="2 3" key="1">
    <citation type="journal article" date="2019" name="Nat. Ecol. Evol.">
        <title>Megaphylogeny resolves global patterns of mushroom evolution.</title>
        <authorList>
            <person name="Varga T."/>
            <person name="Krizsan K."/>
            <person name="Foldi C."/>
            <person name="Dima B."/>
            <person name="Sanchez-Garcia M."/>
            <person name="Sanchez-Ramirez S."/>
            <person name="Szollosi G.J."/>
            <person name="Szarkandi J.G."/>
            <person name="Papp V."/>
            <person name="Albert L."/>
            <person name="Andreopoulos W."/>
            <person name="Angelini C."/>
            <person name="Antonin V."/>
            <person name="Barry K.W."/>
            <person name="Bougher N.L."/>
            <person name="Buchanan P."/>
            <person name="Buyck B."/>
            <person name="Bense V."/>
            <person name="Catcheside P."/>
            <person name="Chovatia M."/>
            <person name="Cooper J."/>
            <person name="Damon W."/>
            <person name="Desjardin D."/>
            <person name="Finy P."/>
            <person name="Geml J."/>
            <person name="Haridas S."/>
            <person name="Hughes K."/>
            <person name="Justo A."/>
            <person name="Karasinski D."/>
            <person name="Kautmanova I."/>
            <person name="Kiss B."/>
            <person name="Kocsube S."/>
            <person name="Kotiranta H."/>
            <person name="LaButti K.M."/>
            <person name="Lechner B.E."/>
            <person name="Liimatainen K."/>
            <person name="Lipzen A."/>
            <person name="Lukacs Z."/>
            <person name="Mihaltcheva S."/>
            <person name="Morgado L.N."/>
            <person name="Niskanen T."/>
            <person name="Noordeloos M.E."/>
            <person name="Ohm R.A."/>
            <person name="Ortiz-Santana B."/>
            <person name="Ovrebo C."/>
            <person name="Racz N."/>
            <person name="Riley R."/>
            <person name="Savchenko A."/>
            <person name="Shiryaev A."/>
            <person name="Soop K."/>
            <person name="Spirin V."/>
            <person name="Szebenyi C."/>
            <person name="Tomsovsky M."/>
            <person name="Tulloss R.E."/>
            <person name="Uehling J."/>
            <person name="Grigoriev I.V."/>
            <person name="Vagvolgyi C."/>
            <person name="Papp T."/>
            <person name="Martin F.M."/>
            <person name="Miettinen O."/>
            <person name="Hibbett D.S."/>
            <person name="Nagy L.G."/>
        </authorList>
    </citation>
    <scope>NUCLEOTIDE SEQUENCE [LARGE SCALE GENOMIC DNA]</scope>
    <source>
        <strain evidence="2 3">CBS 962.96</strain>
    </source>
</reference>
<dbReference type="OrthoDB" id="3174319at2759"/>
<accession>A0A4V4HGE0</accession>
<protein>
    <submittedName>
        <fullName evidence="2">Uncharacterized protein</fullName>
    </submittedName>
</protein>
<feature type="transmembrane region" description="Helical" evidence="1">
    <location>
        <begin position="66"/>
        <end position="89"/>
    </location>
</feature>
<keyword evidence="1" id="KW-0812">Transmembrane</keyword>
<keyword evidence="1" id="KW-1133">Transmembrane helix</keyword>